<reference evidence="8 9" key="1">
    <citation type="submission" date="2023-07" db="EMBL/GenBank/DDBJ databases">
        <title>Genomic Encyclopedia of Type Strains, Phase IV (KMG-IV): sequencing the most valuable type-strain genomes for metagenomic binning, comparative biology and taxonomic classification.</title>
        <authorList>
            <person name="Goeker M."/>
        </authorList>
    </citation>
    <scope>NUCLEOTIDE SEQUENCE [LARGE SCALE GENOMIC DNA]</scope>
    <source>
        <strain evidence="8 9">DSM 18695</strain>
    </source>
</reference>
<evidence type="ECO:0000313" key="8">
    <source>
        <dbReference type="EMBL" id="MDQ0465156.1"/>
    </source>
</evidence>
<feature type="transmembrane region" description="Helical" evidence="7">
    <location>
        <begin position="24"/>
        <end position="45"/>
    </location>
</feature>
<proteinExistence type="inferred from homology"/>
<comment type="subcellular location">
    <subcellularLocation>
        <location evidence="1">Membrane</location>
        <topology evidence="1">Multi-pass membrane protein</topology>
    </subcellularLocation>
</comment>
<feature type="region of interest" description="Disordered" evidence="6">
    <location>
        <begin position="1"/>
        <end position="20"/>
    </location>
</feature>
<evidence type="ECO:0000256" key="3">
    <source>
        <dbReference type="ARBA" id="ARBA00022692"/>
    </source>
</evidence>
<dbReference type="InterPro" id="IPR004307">
    <property type="entry name" value="TspO_MBR"/>
</dbReference>
<comment type="caution">
    <text evidence="8">The sequence shown here is derived from an EMBL/GenBank/DDBJ whole genome shotgun (WGS) entry which is preliminary data.</text>
</comment>
<gene>
    <name evidence="8" type="ORF">QO010_002940</name>
</gene>
<evidence type="ECO:0000256" key="1">
    <source>
        <dbReference type="ARBA" id="ARBA00004141"/>
    </source>
</evidence>
<sequence length="189" mass="20161">METSFGRTHMGPEGFEPDTPRAGVAGHIAMGVGLTLFAVAAAEIVSRRHKRLADMPETMADYAELQAPVSSPQRAMFNIAWPPLFMALTLSGLKVWNAPRGEARTRALTLWSLATGFNVLWMALGPKRLGGRVATATAALGTAAAFGVSASKVGGVDNPFHNPYVGWMGLAGAMNDNFWRRVSPSKALH</sequence>
<keyword evidence="4 7" id="KW-1133">Transmembrane helix</keyword>
<accession>A0ABU0IT30</accession>
<evidence type="ECO:0000256" key="2">
    <source>
        <dbReference type="ARBA" id="ARBA00007524"/>
    </source>
</evidence>
<dbReference type="Pfam" id="PF03073">
    <property type="entry name" value="TspO_MBR"/>
    <property type="match status" value="1"/>
</dbReference>
<protein>
    <submittedName>
        <fullName evidence="8">Tryptophan-rich sensory protein</fullName>
    </submittedName>
</protein>
<evidence type="ECO:0000256" key="6">
    <source>
        <dbReference type="SAM" id="MobiDB-lite"/>
    </source>
</evidence>
<evidence type="ECO:0000256" key="7">
    <source>
        <dbReference type="SAM" id="Phobius"/>
    </source>
</evidence>
<dbReference type="EMBL" id="JAUSVS010000005">
    <property type="protein sequence ID" value="MDQ0465156.1"/>
    <property type="molecule type" value="Genomic_DNA"/>
</dbReference>
<dbReference type="RefSeq" id="WP_307350318.1">
    <property type="nucleotide sequence ID" value="NZ_JAUSVS010000005.1"/>
</dbReference>
<keyword evidence="9" id="KW-1185">Reference proteome</keyword>
<dbReference type="Gene3D" id="1.20.1260.100">
    <property type="entry name" value="TspO/MBR protein"/>
    <property type="match status" value="1"/>
</dbReference>
<evidence type="ECO:0000256" key="4">
    <source>
        <dbReference type="ARBA" id="ARBA00022989"/>
    </source>
</evidence>
<dbReference type="InterPro" id="IPR038330">
    <property type="entry name" value="TspO/MBR-related_sf"/>
</dbReference>
<organism evidence="8 9">
    <name type="scientific">Caulobacter ginsengisoli</name>
    <dbReference type="NCBI Taxonomy" id="400775"/>
    <lineage>
        <taxon>Bacteria</taxon>
        <taxon>Pseudomonadati</taxon>
        <taxon>Pseudomonadota</taxon>
        <taxon>Alphaproteobacteria</taxon>
        <taxon>Caulobacterales</taxon>
        <taxon>Caulobacteraceae</taxon>
        <taxon>Caulobacter</taxon>
    </lineage>
</organism>
<keyword evidence="3 7" id="KW-0812">Transmembrane</keyword>
<keyword evidence="5 7" id="KW-0472">Membrane</keyword>
<name>A0ABU0IT30_9CAUL</name>
<evidence type="ECO:0000256" key="5">
    <source>
        <dbReference type="ARBA" id="ARBA00023136"/>
    </source>
</evidence>
<evidence type="ECO:0000313" key="9">
    <source>
        <dbReference type="Proteomes" id="UP001228905"/>
    </source>
</evidence>
<comment type="similarity">
    <text evidence="2">Belongs to the TspO/BZRP family.</text>
</comment>
<dbReference type="Proteomes" id="UP001228905">
    <property type="component" value="Unassembled WGS sequence"/>
</dbReference>